<evidence type="ECO:0000256" key="5">
    <source>
        <dbReference type="ARBA" id="ARBA00023180"/>
    </source>
</evidence>
<dbReference type="EMBL" id="JAHDYR010000011">
    <property type="protein sequence ID" value="KAG9395461.1"/>
    <property type="molecule type" value="Genomic_DNA"/>
</dbReference>
<keyword evidence="8" id="KW-1185">Reference proteome</keyword>
<evidence type="ECO:0000256" key="4">
    <source>
        <dbReference type="ARBA" id="ARBA00022801"/>
    </source>
</evidence>
<keyword evidence="3 6" id="KW-0732">Signal</keyword>
<feature type="chain" id="PRO_5035222123" evidence="6">
    <location>
        <begin position="16"/>
        <end position="461"/>
    </location>
</feature>
<keyword evidence="5" id="KW-0325">Glycoprotein</keyword>
<evidence type="ECO:0000313" key="8">
    <source>
        <dbReference type="Proteomes" id="UP000717585"/>
    </source>
</evidence>
<evidence type="ECO:0000313" key="7">
    <source>
        <dbReference type="EMBL" id="KAG9395461.1"/>
    </source>
</evidence>
<keyword evidence="4" id="KW-0378">Hydrolase</keyword>
<evidence type="ECO:0000256" key="3">
    <source>
        <dbReference type="ARBA" id="ARBA00022729"/>
    </source>
</evidence>
<gene>
    <name evidence="7" type="ORF">J8273_3028</name>
</gene>
<dbReference type="Pfam" id="PF05577">
    <property type="entry name" value="Peptidase_S28"/>
    <property type="match status" value="1"/>
</dbReference>
<comment type="caution">
    <text evidence="7">The sequence shown here is derived from an EMBL/GenBank/DDBJ whole genome shotgun (WGS) entry which is preliminary data.</text>
</comment>
<dbReference type="Gene3D" id="1.20.120.980">
    <property type="entry name" value="Serine carboxypeptidase S28, SKS domain"/>
    <property type="match status" value="1"/>
</dbReference>
<dbReference type="InterPro" id="IPR008758">
    <property type="entry name" value="Peptidase_S28"/>
</dbReference>
<accession>A0A8J6AV08</accession>
<dbReference type="Proteomes" id="UP000717585">
    <property type="component" value="Unassembled WGS sequence"/>
</dbReference>
<dbReference type="GO" id="GO:0006508">
    <property type="term" value="P:proteolysis"/>
    <property type="evidence" value="ECO:0007669"/>
    <property type="project" value="UniProtKB-KW"/>
</dbReference>
<dbReference type="AlphaFoldDB" id="A0A8J6AV08"/>
<organism evidence="7 8">
    <name type="scientific">Carpediemonas membranifera</name>
    <dbReference type="NCBI Taxonomy" id="201153"/>
    <lineage>
        <taxon>Eukaryota</taxon>
        <taxon>Metamonada</taxon>
        <taxon>Carpediemonas-like organisms</taxon>
        <taxon>Carpediemonas</taxon>
    </lineage>
</organism>
<dbReference type="PANTHER" id="PTHR11010">
    <property type="entry name" value="PROTEASE S28 PRO-X CARBOXYPEPTIDASE-RELATED"/>
    <property type="match status" value="1"/>
</dbReference>
<dbReference type="GO" id="GO:0070008">
    <property type="term" value="F:serine-type exopeptidase activity"/>
    <property type="evidence" value="ECO:0007669"/>
    <property type="project" value="InterPro"/>
</dbReference>
<evidence type="ECO:0000256" key="6">
    <source>
        <dbReference type="SAM" id="SignalP"/>
    </source>
</evidence>
<feature type="signal peptide" evidence="6">
    <location>
        <begin position="1"/>
        <end position="15"/>
    </location>
</feature>
<dbReference type="GO" id="GO:0004180">
    <property type="term" value="F:carboxypeptidase activity"/>
    <property type="evidence" value="ECO:0007669"/>
    <property type="project" value="UniProtKB-KW"/>
</dbReference>
<evidence type="ECO:0000256" key="2">
    <source>
        <dbReference type="ARBA" id="ARBA00022670"/>
    </source>
</evidence>
<dbReference type="PANTHER" id="PTHR11010:SF38">
    <property type="entry name" value="LYSOSOMAL PRO-X CARBOXYPEPTIDASE"/>
    <property type="match status" value="1"/>
</dbReference>
<dbReference type="Gene3D" id="3.40.50.1820">
    <property type="entry name" value="alpha/beta hydrolase"/>
    <property type="match status" value="1"/>
</dbReference>
<evidence type="ECO:0000256" key="1">
    <source>
        <dbReference type="ARBA" id="ARBA00011079"/>
    </source>
</evidence>
<keyword evidence="7" id="KW-0121">Carboxypeptidase</keyword>
<dbReference type="GO" id="GO:0008239">
    <property type="term" value="F:dipeptidyl-peptidase activity"/>
    <property type="evidence" value="ECO:0007669"/>
    <property type="project" value="TreeGrafter"/>
</dbReference>
<sequence length="461" mass="50721">MKLAVVFLLVLTTLAFTIPEPTEKGTFTTMLDNFALFDTRTMNIRYFVYDGYVKNNKPEAILFYTGNESPIEVYWENTGAIFEHAQELSALVIIAEHRYYGSSLPFGARTFKDIHNFAWLSSEQALMDYAKFLDHWKATHPTHDVPVIAFGGSYGGMLAAWMRTKYPHVIAGAIASSAPVALFDGISDPNGYNKIVENDFTCAPLLKQGINAIASKGQTAAGLAELSSIFKTCTPLKSADTLPSLIEDTMGSLAMVSYPYPTAFLTPLPAKPNEAACKRAEAAAAESNAIDAVYEVINLFYNYDGSATCLDISDYAPVSGIVTVTPDNVWPVHTCNEMVFPIVSDGALFPKTEWDLDAYIANCKAHYDMTPRPYQVIHEYGGRRIDGTNIYLARGSLDPWAAGCLAESDIPEEVRDSVIVSVVEGGAHHLDLRDSNPADPASVVEIRADQLKYMKKWIAEW</sequence>
<proteinExistence type="inferred from homology"/>
<keyword evidence="2" id="KW-0645">Protease</keyword>
<dbReference type="InterPro" id="IPR042269">
    <property type="entry name" value="Ser_carbopepase_S28_SKS"/>
</dbReference>
<name>A0A8J6AV08_9EUKA</name>
<comment type="similarity">
    <text evidence="1">Belongs to the peptidase S28 family.</text>
</comment>
<dbReference type="InterPro" id="IPR029058">
    <property type="entry name" value="AB_hydrolase_fold"/>
</dbReference>
<dbReference type="SUPFAM" id="SSF53474">
    <property type="entry name" value="alpha/beta-Hydrolases"/>
    <property type="match status" value="1"/>
</dbReference>
<reference evidence="7" key="1">
    <citation type="submission" date="2021-05" db="EMBL/GenBank/DDBJ databases">
        <title>A free-living protist that lacks canonical eukaryotic 1 DNA replication and segregation systems.</title>
        <authorList>
            <person name="Salas-Leiva D.E."/>
            <person name="Tromer E.C."/>
            <person name="Curtis B.A."/>
            <person name="Jerlstrom-Hultqvist J."/>
            <person name="Kolisko M."/>
            <person name="Yi Z."/>
            <person name="Salas-Leiva J.S."/>
            <person name="Gallot-Lavallee L."/>
            <person name="Kops G.J.P.L."/>
            <person name="Archibald J.M."/>
            <person name="Simpson A.G.B."/>
            <person name="Roger A.J."/>
        </authorList>
    </citation>
    <scope>NUCLEOTIDE SEQUENCE</scope>
    <source>
        <strain evidence="7">BICM</strain>
    </source>
</reference>
<dbReference type="OrthoDB" id="2130629at2759"/>
<protein>
    <submittedName>
        <fullName evidence="7">Lysosomal Pro-X carboxypeptidase-like</fullName>
    </submittedName>
</protein>